<feature type="compositionally biased region" description="Basic residues" evidence="1">
    <location>
        <begin position="141"/>
        <end position="151"/>
    </location>
</feature>
<proteinExistence type="predicted"/>
<keyword evidence="3" id="KW-1185">Reference proteome</keyword>
<feature type="region of interest" description="Disordered" evidence="1">
    <location>
        <begin position="139"/>
        <end position="161"/>
    </location>
</feature>
<reference evidence="2 3" key="1">
    <citation type="submission" date="2019-02" db="EMBL/GenBank/DDBJ databases">
        <title>Deep-cultivation of Planctomycetes and their phenomic and genomic characterization uncovers novel biology.</title>
        <authorList>
            <person name="Wiegand S."/>
            <person name="Jogler M."/>
            <person name="Boedeker C."/>
            <person name="Pinto D."/>
            <person name="Vollmers J."/>
            <person name="Rivas-Marin E."/>
            <person name="Kohn T."/>
            <person name="Peeters S.H."/>
            <person name="Heuer A."/>
            <person name="Rast P."/>
            <person name="Oberbeckmann S."/>
            <person name="Bunk B."/>
            <person name="Jeske O."/>
            <person name="Meyerdierks A."/>
            <person name="Storesund J.E."/>
            <person name="Kallscheuer N."/>
            <person name="Luecker S."/>
            <person name="Lage O.M."/>
            <person name="Pohl T."/>
            <person name="Merkel B.J."/>
            <person name="Hornburger P."/>
            <person name="Mueller R.-W."/>
            <person name="Bruemmer F."/>
            <person name="Labrenz M."/>
            <person name="Spormann A.M."/>
            <person name="Op Den Camp H."/>
            <person name="Overmann J."/>
            <person name="Amann R."/>
            <person name="Jetten M.S.M."/>
            <person name="Mascher T."/>
            <person name="Medema M.H."/>
            <person name="Devos D.P."/>
            <person name="Kaster A.-K."/>
            <person name="Ovreas L."/>
            <person name="Rohde M."/>
            <person name="Galperin M.Y."/>
            <person name="Jogler C."/>
        </authorList>
    </citation>
    <scope>NUCLEOTIDE SEQUENCE [LARGE SCALE GENOMIC DNA]</scope>
    <source>
        <strain evidence="2 3">Poly51</strain>
    </source>
</reference>
<sequence length="161" mass="17865">MTGNPTTNITIGATMSARAGSKSRTRFAAPIATNIAEIAAAMRHPSRRWHRAHSAVYSATVIYEGLRSRQSGNDRDQRAAGVNIDLARNHATAAPLHPMVLQFSGVRRCETSSRHVPLICHTRCVHHGRHHLDYTIQTGSRRPRRLNHGHQFHLDSLSSGR</sequence>
<evidence type="ECO:0000256" key="1">
    <source>
        <dbReference type="SAM" id="MobiDB-lite"/>
    </source>
</evidence>
<evidence type="ECO:0000313" key="3">
    <source>
        <dbReference type="Proteomes" id="UP000318288"/>
    </source>
</evidence>
<dbReference type="Proteomes" id="UP000318288">
    <property type="component" value="Unassembled WGS sequence"/>
</dbReference>
<dbReference type="EMBL" id="SJPW01000013">
    <property type="protein sequence ID" value="TWU44437.1"/>
    <property type="molecule type" value="Genomic_DNA"/>
</dbReference>
<name>A0A5C6E959_9BACT</name>
<dbReference type="AlphaFoldDB" id="A0A5C6E959"/>
<comment type="caution">
    <text evidence="2">The sequence shown here is derived from an EMBL/GenBank/DDBJ whole genome shotgun (WGS) entry which is preliminary data.</text>
</comment>
<accession>A0A5C6E959</accession>
<evidence type="ECO:0000313" key="2">
    <source>
        <dbReference type="EMBL" id="TWU44437.1"/>
    </source>
</evidence>
<gene>
    <name evidence="2" type="ORF">Poly51_61230</name>
</gene>
<protein>
    <submittedName>
        <fullName evidence="2">Uncharacterized protein</fullName>
    </submittedName>
</protein>
<organism evidence="2 3">
    <name type="scientific">Rubripirellula tenax</name>
    <dbReference type="NCBI Taxonomy" id="2528015"/>
    <lineage>
        <taxon>Bacteria</taxon>
        <taxon>Pseudomonadati</taxon>
        <taxon>Planctomycetota</taxon>
        <taxon>Planctomycetia</taxon>
        <taxon>Pirellulales</taxon>
        <taxon>Pirellulaceae</taxon>
        <taxon>Rubripirellula</taxon>
    </lineage>
</organism>